<sequence>MWDYFKALAPGYDKDAVLRELMEAFGNDVWRFAYFLTRRKEAADDISQEVFLSAYKNMYAFRGECTVKSWLLTITRNKSIHYLQSAFIRRVTLTDRITRSGGISPAAEQMAFDRMENKALWDTVMKLPRKYEATEELTHFQVNNKVQTKRRCPHPYIGMGIFFL</sequence>
<dbReference type="InterPro" id="IPR014284">
    <property type="entry name" value="RNA_pol_sigma-70_dom"/>
</dbReference>
<dbReference type="RefSeq" id="WP_257443339.1">
    <property type="nucleotide sequence ID" value="NZ_JANIPJ010000002.1"/>
</dbReference>
<dbReference type="Pfam" id="PF04542">
    <property type="entry name" value="Sigma70_r2"/>
    <property type="match status" value="1"/>
</dbReference>
<evidence type="ECO:0000256" key="3">
    <source>
        <dbReference type="ARBA" id="ARBA00023163"/>
    </source>
</evidence>
<evidence type="ECO:0000259" key="4">
    <source>
        <dbReference type="Pfam" id="PF04542"/>
    </source>
</evidence>
<dbReference type="InterPro" id="IPR007627">
    <property type="entry name" value="RNA_pol_sigma70_r2"/>
</dbReference>
<dbReference type="AlphaFoldDB" id="A0A9X2MM15"/>
<dbReference type="PANTHER" id="PTHR43133:SF46">
    <property type="entry name" value="RNA POLYMERASE SIGMA-70 FACTOR ECF SUBFAMILY"/>
    <property type="match status" value="1"/>
</dbReference>
<gene>
    <name evidence="5" type="ORF">NQZ67_02385</name>
</gene>
<comment type="caution">
    <text evidence="5">The sequence shown here is derived from an EMBL/GenBank/DDBJ whole genome shotgun (WGS) entry which is preliminary data.</text>
</comment>
<keyword evidence="2" id="KW-0731">Sigma factor</keyword>
<dbReference type="NCBIfam" id="TIGR02937">
    <property type="entry name" value="sigma70-ECF"/>
    <property type="match status" value="1"/>
</dbReference>
<evidence type="ECO:0000313" key="5">
    <source>
        <dbReference type="EMBL" id="MCR2802720.1"/>
    </source>
</evidence>
<dbReference type="InterPro" id="IPR013325">
    <property type="entry name" value="RNA_pol_sigma_r2"/>
</dbReference>
<dbReference type="Proteomes" id="UP001141950">
    <property type="component" value="Unassembled WGS sequence"/>
</dbReference>
<organism evidence="5 6">
    <name type="scientific">Paenibacillus soyae</name>
    <dbReference type="NCBI Taxonomy" id="2969249"/>
    <lineage>
        <taxon>Bacteria</taxon>
        <taxon>Bacillati</taxon>
        <taxon>Bacillota</taxon>
        <taxon>Bacilli</taxon>
        <taxon>Bacillales</taxon>
        <taxon>Paenibacillaceae</taxon>
        <taxon>Paenibacillus</taxon>
    </lineage>
</organism>
<evidence type="ECO:0000256" key="2">
    <source>
        <dbReference type="ARBA" id="ARBA00023082"/>
    </source>
</evidence>
<name>A0A9X2MM15_9BACL</name>
<reference evidence="5" key="1">
    <citation type="submission" date="2022-08" db="EMBL/GenBank/DDBJ databases">
        <title>The genomic sequence of strain Paenibacillus sp. SCIV0701.</title>
        <authorList>
            <person name="Zhao H."/>
        </authorList>
    </citation>
    <scope>NUCLEOTIDE SEQUENCE</scope>
    <source>
        <strain evidence="5">SCIV0701</strain>
    </source>
</reference>
<feature type="domain" description="RNA polymerase sigma-70 region 2" evidence="4">
    <location>
        <begin position="21"/>
        <end position="85"/>
    </location>
</feature>
<evidence type="ECO:0000313" key="6">
    <source>
        <dbReference type="Proteomes" id="UP001141950"/>
    </source>
</evidence>
<dbReference type="GO" id="GO:0006352">
    <property type="term" value="P:DNA-templated transcription initiation"/>
    <property type="evidence" value="ECO:0007669"/>
    <property type="project" value="InterPro"/>
</dbReference>
<evidence type="ECO:0000256" key="1">
    <source>
        <dbReference type="ARBA" id="ARBA00023015"/>
    </source>
</evidence>
<dbReference type="Gene3D" id="1.10.1740.10">
    <property type="match status" value="1"/>
</dbReference>
<dbReference type="GO" id="GO:0016987">
    <property type="term" value="F:sigma factor activity"/>
    <property type="evidence" value="ECO:0007669"/>
    <property type="project" value="UniProtKB-KW"/>
</dbReference>
<accession>A0A9X2MM15</accession>
<keyword evidence="3" id="KW-0804">Transcription</keyword>
<proteinExistence type="predicted"/>
<dbReference type="InterPro" id="IPR039425">
    <property type="entry name" value="RNA_pol_sigma-70-like"/>
</dbReference>
<dbReference type="SUPFAM" id="SSF88946">
    <property type="entry name" value="Sigma2 domain of RNA polymerase sigma factors"/>
    <property type="match status" value="1"/>
</dbReference>
<protein>
    <submittedName>
        <fullName evidence="5">Sigma-70 family RNA polymerase sigma factor</fullName>
    </submittedName>
</protein>
<keyword evidence="6" id="KW-1185">Reference proteome</keyword>
<keyword evidence="1" id="KW-0805">Transcription regulation</keyword>
<dbReference type="PANTHER" id="PTHR43133">
    <property type="entry name" value="RNA POLYMERASE ECF-TYPE SIGMA FACTO"/>
    <property type="match status" value="1"/>
</dbReference>
<dbReference type="EMBL" id="JANIPJ010000002">
    <property type="protein sequence ID" value="MCR2802720.1"/>
    <property type="molecule type" value="Genomic_DNA"/>
</dbReference>